<dbReference type="GO" id="GO:0006511">
    <property type="term" value="P:ubiquitin-dependent protein catabolic process"/>
    <property type="evidence" value="ECO:0007669"/>
    <property type="project" value="TreeGrafter"/>
</dbReference>
<feature type="region of interest" description="Disordered" evidence="6">
    <location>
        <begin position="1"/>
        <end position="33"/>
    </location>
</feature>
<accession>A0A2T9Y8B1</accession>
<dbReference type="OrthoDB" id="8068875at2759"/>
<dbReference type="GO" id="GO:0061630">
    <property type="term" value="F:ubiquitin protein ligase activity"/>
    <property type="evidence" value="ECO:0007669"/>
    <property type="project" value="UniProtKB-EC"/>
</dbReference>
<evidence type="ECO:0000256" key="2">
    <source>
        <dbReference type="ARBA" id="ARBA00012485"/>
    </source>
</evidence>
<feature type="domain" description="HECT" evidence="7">
    <location>
        <begin position="799"/>
        <end position="1286"/>
    </location>
</feature>
<evidence type="ECO:0000256" key="4">
    <source>
        <dbReference type="ARBA" id="ARBA00022786"/>
    </source>
</evidence>
<dbReference type="Pfam" id="PF00632">
    <property type="entry name" value="HECT"/>
    <property type="match status" value="1"/>
</dbReference>
<feature type="active site" description="Glycyl thioester intermediate" evidence="5">
    <location>
        <position position="1254"/>
    </location>
</feature>
<dbReference type="SMART" id="SM00119">
    <property type="entry name" value="HECTc"/>
    <property type="match status" value="1"/>
</dbReference>
<gene>
    <name evidence="8" type="ORF">BB561_005782</name>
</gene>
<evidence type="ECO:0000313" key="8">
    <source>
        <dbReference type="EMBL" id="PVU88569.1"/>
    </source>
</evidence>
<dbReference type="InterPro" id="IPR035983">
    <property type="entry name" value="Hect_E3_ubiquitin_ligase"/>
</dbReference>
<keyword evidence="9" id="KW-1185">Reference proteome</keyword>
<reference evidence="8 9" key="1">
    <citation type="journal article" date="2018" name="MBio">
        <title>Comparative Genomics Reveals the Core Gene Toolbox for the Fungus-Insect Symbiosis.</title>
        <authorList>
            <person name="Wang Y."/>
            <person name="Stata M."/>
            <person name="Wang W."/>
            <person name="Stajich J.E."/>
            <person name="White M.M."/>
            <person name="Moncalvo J.M."/>
        </authorList>
    </citation>
    <scope>NUCLEOTIDE SEQUENCE [LARGE SCALE GENOMIC DNA]</scope>
    <source>
        <strain evidence="8 9">SWE-8-4</strain>
    </source>
</reference>
<evidence type="ECO:0000256" key="6">
    <source>
        <dbReference type="SAM" id="MobiDB-lite"/>
    </source>
</evidence>
<proteinExistence type="predicted"/>
<keyword evidence="3" id="KW-0808">Transferase</keyword>
<name>A0A2T9Y8B1_9FUNG</name>
<dbReference type="PANTHER" id="PTHR45700">
    <property type="entry name" value="UBIQUITIN-PROTEIN LIGASE E3C"/>
    <property type="match status" value="1"/>
</dbReference>
<keyword evidence="4 5" id="KW-0833">Ubl conjugation pathway</keyword>
<dbReference type="PANTHER" id="PTHR45700:SF2">
    <property type="entry name" value="UBIQUITIN-PROTEIN LIGASE E3C"/>
    <property type="match status" value="1"/>
</dbReference>
<evidence type="ECO:0000256" key="1">
    <source>
        <dbReference type="ARBA" id="ARBA00000885"/>
    </source>
</evidence>
<dbReference type="EC" id="2.3.2.26" evidence="2"/>
<dbReference type="STRING" id="133385.A0A2T9Y8B1"/>
<dbReference type="Gene3D" id="3.30.2410.10">
    <property type="entry name" value="Hect, E3 ligase catalytic domain"/>
    <property type="match status" value="1"/>
</dbReference>
<dbReference type="SUPFAM" id="SSF56204">
    <property type="entry name" value="Hect, E3 ligase catalytic domain"/>
    <property type="match status" value="1"/>
</dbReference>
<dbReference type="EMBL" id="MBFR01000372">
    <property type="protein sequence ID" value="PVU88569.1"/>
    <property type="molecule type" value="Genomic_DNA"/>
</dbReference>
<organism evidence="8 9">
    <name type="scientific">Smittium simulii</name>
    <dbReference type="NCBI Taxonomy" id="133385"/>
    <lineage>
        <taxon>Eukaryota</taxon>
        <taxon>Fungi</taxon>
        <taxon>Fungi incertae sedis</taxon>
        <taxon>Zoopagomycota</taxon>
        <taxon>Kickxellomycotina</taxon>
        <taxon>Harpellomycetes</taxon>
        <taxon>Harpellales</taxon>
        <taxon>Legeriomycetaceae</taxon>
        <taxon>Smittium</taxon>
    </lineage>
</organism>
<evidence type="ECO:0000256" key="5">
    <source>
        <dbReference type="PROSITE-ProRule" id="PRU00104"/>
    </source>
</evidence>
<dbReference type="FunFam" id="3.30.2410.10:FF:000003">
    <property type="entry name" value="probable E3 ubiquitin-protein ligase HERC4 isoform X1"/>
    <property type="match status" value="1"/>
</dbReference>
<protein>
    <recommendedName>
        <fullName evidence="2">HECT-type E3 ubiquitin transferase</fullName>
        <ecNumber evidence="2">2.3.2.26</ecNumber>
    </recommendedName>
</protein>
<evidence type="ECO:0000313" key="9">
    <source>
        <dbReference type="Proteomes" id="UP000245383"/>
    </source>
</evidence>
<dbReference type="GO" id="GO:0000209">
    <property type="term" value="P:protein polyubiquitination"/>
    <property type="evidence" value="ECO:0007669"/>
    <property type="project" value="InterPro"/>
</dbReference>
<feature type="compositionally biased region" description="Polar residues" evidence="6">
    <location>
        <begin position="9"/>
        <end position="21"/>
    </location>
</feature>
<dbReference type="PROSITE" id="PS50237">
    <property type="entry name" value="HECT"/>
    <property type="match status" value="1"/>
</dbReference>
<dbReference type="InterPro" id="IPR044611">
    <property type="entry name" value="E3A/B/C-like"/>
</dbReference>
<comment type="caution">
    <text evidence="8">The sequence shown here is derived from an EMBL/GenBank/DDBJ whole genome shotgun (WGS) entry which is preliminary data.</text>
</comment>
<evidence type="ECO:0000259" key="7">
    <source>
        <dbReference type="PROSITE" id="PS50237"/>
    </source>
</evidence>
<dbReference type="Proteomes" id="UP000245383">
    <property type="component" value="Unassembled WGS sequence"/>
</dbReference>
<evidence type="ECO:0000256" key="3">
    <source>
        <dbReference type="ARBA" id="ARBA00022679"/>
    </source>
</evidence>
<dbReference type="Gene3D" id="3.90.1750.10">
    <property type="entry name" value="Hect, E3 ligase catalytic domains"/>
    <property type="match status" value="1"/>
</dbReference>
<comment type="catalytic activity">
    <reaction evidence="1">
        <text>S-ubiquitinyl-[E2 ubiquitin-conjugating enzyme]-L-cysteine + [acceptor protein]-L-lysine = [E2 ubiquitin-conjugating enzyme]-L-cysteine + N(6)-ubiquitinyl-[acceptor protein]-L-lysine.</text>
        <dbReference type="EC" id="2.3.2.26"/>
    </reaction>
</comment>
<sequence>MSLPLNEDFQPQASIPQLTDTNKTHRSQQDPLNDQQSKLELELDPFFISANSAQNPLFRKTIELPNIDNENQILKFNIPTLKTPISFSKPGDIFSVPNSINKTRISSSHSELSLDNRNTHPFSQTLLFNWIKSNSPKNSSIYLAVCDPEISLLLRKAVDSHFGLNSQAAKVKTLQILEKRQYLKSIFVSQLENGCTLQNCTYAFCYKNSKIKALKLSKTQVLCLAEFLAQKVSSNPSDILYTPHNISDLKISIFSAEPYSQISSAVETNPIDNNSKSMIWNFLTNIKNSLIGELNTNSSSVLLNNKEYPPSKNKTAIDNNQQGLSSETISDSFFDTHFISESGKKLISLATINQNSLPLLKKITILSDNELLVNTIRTLLSSPNLLINSFNLSNSDIQSTNQIKSFPSDIDIDSLMGFGTLSQNCHDTVVSAAEVGILKVSRNLEQIFANIDYSKKNVDNQFYSLGDSAVNFIIKLFIIICQAISSISFATELKKNQNSKIYLLLSKMAQLIATTIFSINGAKVQKRSKYKSTWKFIFQAVPRALILPLVEILKCDIDNLLYFHYFLAESEIIRYNFFYVSSFAYKNQLVKTGQENAWTLKRALYLHGLLYDLILKKIWSSSKATDNYINPETFALEQKSWLANLDLKNEFVLYYRHYEFIETGNVSPPYKLDIDLEKKFFSILDFKFLFPSEMIANMLLLESFVRMRRIYLTSATRTGFLGNLRRCMLLGNDMNYNDALSNNLNRNILNSIDPAFSHLVNYPSSTGWPILETHKNAIKHSVNPYLLFGVRRSSLLMDSMDMLRKNQDKVHLPLKVRFVDSGEDGVDMGGIQKEFFSLLMPELVNPDAGLFIFAETLSALSSDSQTNNSNDFQNQTLVWPNGGSPLSYLSEFEYFGMFLGIAFNNRILLDNATVAPLPRQLVDMLSPDWKNIRASMDEWDVDDWMDYCIDLFPTLVNGLEQMLNYGSKSSDYGTVEDVFCCYFDITLPDPFGARTKVNLKKKHDYKNGDKIRNTGKEKLDVNKLDIYSGDIDGLNKGVNSNSFIENKIDKGYSTGLIVNFDRERIKKTDRAVIEEVRQYNPNQTTLIELTENGSSIPVTEENRNEYVILYLRYLLLEDVYMQVKQIRTGFQKIAYSRTATNLTERRIFNSRVKTENEASTRISLYELMFGNPQKLEVLEWKKITKYENGYTSKHASIKNFWSVVKTFSESERMELLKFVTGSSFLPLSGYKNLTFIILKNGDSETKTLPTAQTCFSRLLLPPYKTKEEMGEKLRISISNCTGFGLV</sequence>
<dbReference type="Gene3D" id="3.30.2160.10">
    <property type="entry name" value="Hect, E3 ligase catalytic domain"/>
    <property type="match status" value="2"/>
</dbReference>
<dbReference type="InterPro" id="IPR000569">
    <property type="entry name" value="HECT_dom"/>
</dbReference>